<organism evidence="1 2">
    <name type="scientific">Acaulospora colombiana</name>
    <dbReference type="NCBI Taxonomy" id="27376"/>
    <lineage>
        <taxon>Eukaryota</taxon>
        <taxon>Fungi</taxon>
        <taxon>Fungi incertae sedis</taxon>
        <taxon>Mucoromycota</taxon>
        <taxon>Glomeromycotina</taxon>
        <taxon>Glomeromycetes</taxon>
        <taxon>Diversisporales</taxon>
        <taxon>Acaulosporaceae</taxon>
        <taxon>Acaulospora</taxon>
    </lineage>
</organism>
<dbReference type="EMBL" id="CAJVPT010020896">
    <property type="protein sequence ID" value="CAG8651527.1"/>
    <property type="molecule type" value="Genomic_DNA"/>
</dbReference>
<gene>
    <name evidence="1" type="ORF">ACOLOM_LOCUS8266</name>
</gene>
<keyword evidence="2" id="KW-1185">Reference proteome</keyword>
<name>A0ACA9NJ82_9GLOM</name>
<dbReference type="Proteomes" id="UP000789525">
    <property type="component" value="Unassembled WGS sequence"/>
</dbReference>
<protein>
    <submittedName>
        <fullName evidence="1">607_t:CDS:1</fullName>
    </submittedName>
</protein>
<proteinExistence type="predicted"/>
<comment type="caution">
    <text evidence="1">The sequence shown here is derived from an EMBL/GenBank/DDBJ whole genome shotgun (WGS) entry which is preliminary data.</text>
</comment>
<evidence type="ECO:0000313" key="2">
    <source>
        <dbReference type="Proteomes" id="UP000789525"/>
    </source>
</evidence>
<evidence type="ECO:0000313" key="1">
    <source>
        <dbReference type="EMBL" id="CAG8651527.1"/>
    </source>
</evidence>
<accession>A0ACA9NJ82</accession>
<feature type="non-terminal residue" evidence="1">
    <location>
        <position position="1"/>
    </location>
</feature>
<sequence length="118" mass="12561">IDSTPHPSTGCFDAFSLAPGTLTLAMDAAAPHNRRLAVSMHSSPPAIAHFVSPPKRRAVDCFGGGHHSGYSRNAPPLILTAIITRALLRSSLHVFSVLQRSLCCPSPTLSMSYLLNAR</sequence>
<reference evidence="1" key="1">
    <citation type="submission" date="2021-06" db="EMBL/GenBank/DDBJ databases">
        <authorList>
            <person name="Kallberg Y."/>
            <person name="Tangrot J."/>
            <person name="Rosling A."/>
        </authorList>
    </citation>
    <scope>NUCLEOTIDE SEQUENCE</scope>
    <source>
        <strain evidence="1">CL356</strain>
    </source>
</reference>